<feature type="region of interest" description="Disordered" evidence="1">
    <location>
        <begin position="1"/>
        <end position="32"/>
    </location>
</feature>
<evidence type="ECO:0000313" key="2">
    <source>
        <dbReference type="EMBL" id="EQB17246.1"/>
    </source>
</evidence>
<evidence type="ECO:0000256" key="1">
    <source>
        <dbReference type="SAM" id="MobiDB-lite"/>
    </source>
</evidence>
<comment type="caution">
    <text evidence="2">The sequence shown here is derived from an EMBL/GenBank/DDBJ whole genome shotgun (WGS) entry which is preliminary data.</text>
</comment>
<protein>
    <submittedName>
        <fullName evidence="2">Uncharacterized protein</fullName>
    </submittedName>
</protein>
<reference evidence="2 3" key="1">
    <citation type="journal article" date="2013" name="Genome Announc.">
        <title>Draft Genome Sequence of Sphingobium lactosutens Strain DS20T, Isolated from a Hexachlorocyclohexane Dumpsite.</title>
        <authorList>
            <person name="Kumar R."/>
            <person name="Dwivedi V."/>
            <person name="Negi V."/>
            <person name="Khurana J.P."/>
            <person name="Lal R."/>
        </authorList>
    </citation>
    <scope>NUCLEOTIDE SEQUENCE [LARGE SCALE GENOMIC DNA]</scope>
    <source>
        <strain evidence="2 3">DS20</strain>
    </source>
</reference>
<dbReference type="EMBL" id="ATDP01000071">
    <property type="protein sequence ID" value="EQB17246.1"/>
    <property type="molecule type" value="Genomic_DNA"/>
</dbReference>
<dbReference type="PATRIC" id="fig|1331060.3.peg.857"/>
<proteinExistence type="predicted"/>
<dbReference type="eggNOG" id="ENOG50309V8">
    <property type="taxonomic scope" value="Bacteria"/>
</dbReference>
<name>T0HLL6_9SPHN</name>
<dbReference type="Proteomes" id="UP000015531">
    <property type="component" value="Unassembled WGS sequence"/>
</dbReference>
<keyword evidence="3" id="KW-1185">Reference proteome</keyword>
<sequence>MPHWQARPLLRPAKTGGAKKTPRSPEPSTSQFVSLPYGFFDDIVIFNRMTRNDELTTRAFPANTGRLA</sequence>
<accession>T0HLL6</accession>
<dbReference type="AlphaFoldDB" id="T0HLL6"/>
<organism evidence="2 3">
    <name type="scientific">Sphingobium lactosutens DS20</name>
    <dbReference type="NCBI Taxonomy" id="1331060"/>
    <lineage>
        <taxon>Bacteria</taxon>
        <taxon>Pseudomonadati</taxon>
        <taxon>Pseudomonadota</taxon>
        <taxon>Alphaproteobacteria</taxon>
        <taxon>Sphingomonadales</taxon>
        <taxon>Sphingomonadaceae</taxon>
        <taxon>Sphingobium</taxon>
    </lineage>
</organism>
<gene>
    <name evidence="2" type="ORF">RLDS_04655</name>
</gene>
<evidence type="ECO:0000313" key="3">
    <source>
        <dbReference type="Proteomes" id="UP000015531"/>
    </source>
</evidence>